<organism evidence="2 3">
    <name type="scientific">Champsocephalus esox</name>
    <name type="common">pike icefish</name>
    <dbReference type="NCBI Taxonomy" id="159716"/>
    <lineage>
        <taxon>Eukaryota</taxon>
        <taxon>Metazoa</taxon>
        <taxon>Chordata</taxon>
        <taxon>Craniata</taxon>
        <taxon>Vertebrata</taxon>
        <taxon>Euteleostomi</taxon>
        <taxon>Actinopterygii</taxon>
        <taxon>Neopterygii</taxon>
        <taxon>Teleostei</taxon>
        <taxon>Neoteleostei</taxon>
        <taxon>Acanthomorphata</taxon>
        <taxon>Eupercaria</taxon>
        <taxon>Perciformes</taxon>
        <taxon>Notothenioidei</taxon>
        <taxon>Channichthyidae</taxon>
        <taxon>Champsocephalus</taxon>
    </lineage>
</organism>
<keyword evidence="3" id="KW-1185">Reference proteome</keyword>
<dbReference type="EMBL" id="JAULUE010002059">
    <property type="protein sequence ID" value="KAK5885915.1"/>
    <property type="molecule type" value="Genomic_DNA"/>
</dbReference>
<name>A0AAN8BK81_9TELE</name>
<accession>A0AAN8BK81</accession>
<feature type="region of interest" description="Disordered" evidence="1">
    <location>
        <begin position="55"/>
        <end position="86"/>
    </location>
</feature>
<sequence length="110" mass="11702">MVDLTVKAEDNSGNLCPTSCPGPMDGVIDLTVGQRTCQQQVIQRMLPGVQVKVEAETDSRSPPAAGLSWEGKGSCDSGRRGPLTGLPRCYGARRGHTTKHTGIIRVSLQL</sequence>
<gene>
    <name evidence="2" type="ORF">CesoFtcFv8_017006</name>
</gene>
<comment type="caution">
    <text evidence="2">The sequence shown here is derived from an EMBL/GenBank/DDBJ whole genome shotgun (WGS) entry which is preliminary data.</text>
</comment>
<evidence type="ECO:0000313" key="3">
    <source>
        <dbReference type="Proteomes" id="UP001335648"/>
    </source>
</evidence>
<dbReference type="Proteomes" id="UP001335648">
    <property type="component" value="Unassembled WGS sequence"/>
</dbReference>
<dbReference type="AlphaFoldDB" id="A0AAN8BK81"/>
<protein>
    <submittedName>
        <fullName evidence="2">Uncharacterized protein</fullName>
    </submittedName>
</protein>
<reference evidence="2 3" key="1">
    <citation type="journal article" date="2023" name="Mol. Biol. Evol.">
        <title>Genomics of Secondarily Temperate Adaptation in the Only Non-Antarctic Icefish.</title>
        <authorList>
            <person name="Rivera-Colon A.G."/>
            <person name="Rayamajhi N."/>
            <person name="Minhas B.F."/>
            <person name="Madrigal G."/>
            <person name="Bilyk K.T."/>
            <person name="Yoon V."/>
            <person name="Hune M."/>
            <person name="Gregory S."/>
            <person name="Cheng C.H.C."/>
            <person name="Catchen J.M."/>
        </authorList>
    </citation>
    <scope>NUCLEOTIDE SEQUENCE [LARGE SCALE GENOMIC DNA]</scope>
    <source>
        <strain evidence="2">JC2023a</strain>
    </source>
</reference>
<evidence type="ECO:0000256" key="1">
    <source>
        <dbReference type="SAM" id="MobiDB-lite"/>
    </source>
</evidence>
<evidence type="ECO:0000313" key="2">
    <source>
        <dbReference type="EMBL" id="KAK5885915.1"/>
    </source>
</evidence>
<proteinExistence type="predicted"/>